<gene>
    <name evidence="2" type="ORF">ERS007657_00880</name>
</gene>
<evidence type="ECO:0000256" key="1">
    <source>
        <dbReference type="SAM" id="MobiDB-lite"/>
    </source>
</evidence>
<feature type="region of interest" description="Disordered" evidence="1">
    <location>
        <begin position="125"/>
        <end position="166"/>
    </location>
</feature>
<reference evidence="2 3" key="1">
    <citation type="submission" date="2015-03" db="EMBL/GenBank/DDBJ databases">
        <authorList>
            <consortium name="Pathogen Informatics"/>
        </authorList>
    </citation>
    <scope>NUCLEOTIDE SEQUENCE [LARGE SCALE GENOMIC DNA]</scope>
    <source>
        <strain evidence="2 3">C09601061</strain>
    </source>
</reference>
<dbReference type="Proteomes" id="UP000046680">
    <property type="component" value="Unassembled WGS sequence"/>
</dbReference>
<dbReference type="AlphaFoldDB" id="A0A654TXP8"/>
<organism evidence="2 3">
    <name type="scientific">Mycobacterium tuberculosis</name>
    <dbReference type="NCBI Taxonomy" id="1773"/>
    <lineage>
        <taxon>Bacteria</taxon>
        <taxon>Bacillati</taxon>
        <taxon>Actinomycetota</taxon>
        <taxon>Actinomycetes</taxon>
        <taxon>Mycobacteriales</taxon>
        <taxon>Mycobacteriaceae</taxon>
        <taxon>Mycobacterium</taxon>
        <taxon>Mycobacterium tuberculosis complex</taxon>
    </lineage>
</organism>
<name>A0A654TXP8_MYCTX</name>
<protein>
    <submittedName>
        <fullName evidence="2">Uncharacterized protein</fullName>
    </submittedName>
</protein>
<sequence length="166" mass="17851">MVVKISNTSRARMASSATKMPTRVTTLITATTRPVRRNATMASTSAVTAVTIWASPSSSNASRPRRWAWAKTTDRNRNSTCSPVYPATMALPHCTTHLMTTVAVPASAAHQSAESTWRRIPTSIPWRMSRGGSRPAQVCTATNSRLNASGPRNSRSRRRNGSGPGG</sequence>
<dbReference type="EMBL" id="CGCX01000230">
    <property type="protein sequence ID" value="CFR70399.1"/>
    <property type="molecule type" value="Genomic_DNA"/>
</dbReference>
<accession>A0A654TXP8</accession>
<proteinExistence type="predicted"/>
<evidence type="ECO:0000313" key="2">
    <source>
        <dbReference type="EMBL" id="CFR70399.1"/>
    </source>
</evidence>
<evidence type="ECO:0000313" key="3">
    <source>
        <dbReference type="Proteomes" id="UP000046680"/>
    </source>
</evidence>